<evidence type="ECO:0000313" key="11">
    <source>
        <dbReference type="Proteomes" id="UP000717634"/>
    </source>
</evidence>
<dbReference type="Pfam" id="PF02518">
    <property type="entry name" value="HATPase_c"/>
    <property type="match status" value="1"/>
</dbReference>
<keyword evidence="5" id="KW-0418">Kinase</keyword>
<dbReference type="InterPro" id="IPR000700">
    <property type="entry name" value="PAS-assoc_C"/>
</dbReference>
<evidence type="ECO:0000256" key="2">
    <source>
        <dbReference type="ARBA" id="ARBA00012438"/>
    </source>
</evidence>
<accession>A0ABX1HJF0</accession>
<dbReference type="Proteomes" id="UP000717634">
    <property type="component" value="Unassembled WGS sequence"/>
</dbReference>
<evidence type="ECO:0000256" key="4">
    <source>
        <dbReference type="ARBA" id="ARBA00022679"/>
    </source>
</evidence>
<dbReference type="PROSITE" id="PS50109">
    <property type="entry name" value="HIS_KIN"/>
    <property type="match status" value="1"/>
</dbReference>
<proteinExistence type="predicted"/>
<dbReference type="Gene3D" id="1.10.287.130">
    <property type="match status" value="1"/>
</dbReference>
<dbReference type="PANTHER" id="PTHR42878">
    <property type="entry name" value="TWO-COMPONENT HISTIDINE KINASE"/>
    <property type="match status" value="1"/>
</dbReference>
<dbReference type="NCBIfam" id="TIGR00229">
    <property type="entry name" value="sensory_box"/>
    <property type="match status" value="1"/>
</dbReference>
<feature type="domain" description="PAC" evidence="9">
    <location>
        <begin position="241"/>
        <end position="296"/>
    </location>
</feature>
<dbReference type="SUPFAM" id="SSF55785">
    <property type="entry name" value="PYP-like sensor domain (PAS domain)"/>
    <property type="match status" value="2"/>
</dbReference>
<keyword evidence="7" id="KW-0175">Coiled coil</keyword>
<dbReference type="InterPro" id="IPR036890">
    <property type="entry name" value="HATPase_C_sf"/>
</dbReference>
<evidence type="ECO:0000259" key="9">
    <source>
        <dbReference type="PROSITE" id="PS50113"/>
    </source>
</evidence>
<dbReference type="InterPro" id="IPR036097">
    <property type="entry name" value="HisK_dim/P_sf"/>
</dbReference>
<gene>
    <name evidence="10" type="ORF">HBN54_002942</name>
</gene>
<keyword evidence="6" id="KW-0472">Membrane</keyword>
<dbReference type="CDD" id="cd00082">
    <property type="entry name" value="HisKA"/>
    <property type="match status" value="1"/>
</dbReference>
<dbReference type="SUPFAM" id="SSF47384">
    <property type="entry name" value="Homodimeric domain of signal transducing histidine kinase"/>
    <property type="match status" value="1"/>
</dbReference>
<feature type="domain" description="Histidine kinase" evidence="8">
    <location>
        <begin position="526"/>
        <end position="738"/>
    </location>
</feature>
<evidence type="ECO:0000256" key="7">
    <source>
        <dbReference type="SAM" id="Coils"/>
    </source>
</evidence>
<dbReference type="PANTHER" id="PTHR42878:SF15">
    <property type="entry name" value="BACTERIOPHYTOCHROME"/>
    <property type="match status" value="1"/>
</dbReference>
<dbReference type="RefSeq" id="WP_168673941.1">
    <property type="nucleotide sequence ID" value="NZ_JAAVTK010000008.1"/>
</dbReference>
<name>A0ABX1HJF0_9BACT</name>
<comment type="caution">
    <text evidence="10">The sequence shown here is derived from an EMBL/GenBank/DDBJ whole genome shotgun (WGS) entry which is preliminary data.</text>
</comment>
<feature type="coiled-coil region" evidence="7">
    <location>
        <begin position="146"/>
        <end position="173"/>
    </location>
</feature>
<dbReference type="InterPro" id="IPR000014">
    <property type="entry name" value="PAS"/>
</dbReference>
<dbReference type="Pfam" id="PF08448">
    <property type="entry name" value="PAS_4"/>
    <property type="match status" value="2"/>
</dbReference>
<evidence type="ECO:0000256" key="6">
    <source>
        <dbReference type="ARBA" id="ARBA00023136"/>
    </source>
</evidence>
<reference evidence="10 11" key="1">
    <citation type="submission" date="2020-03" db="EMBL/GenBank/DDBJ databases">
        <title>Genomic Encyclopedia of Type Strains, Phase IV (KMG-V): Genome sequencing to study the core and pangenomes of soil and plant-associated prokaryotes.</title>
        <authorList>
            <person name="Whitman W."/>
        </authorList>
    </citation>
    <scope>NUCLEOTIDE SEQUENCE [LARGE SCALE GENOMIC DNA]</scope>
    <source>
        <strain evidence="10 11">1B</strain>
    </source>
</reference>
<evidence type="ECO:0000256" key="1">
    <source>
        <dbReference type="ARBA" id="ARBA00000085"/>
    </source>
</evidence>
<dbReference type="Gene3D" id="3.30.450.20">
    <property type="entry name" value="PAS domain"/>
    <property type="match status" value="2"/>
</dbReference>
<evidence type="ECO:0000259" key="8">
    <source>
        <dbReference type="PROSITE" id="PS50109"/>
    </source>
</evidence>
<comment type="catalytic activity">
    <reaction evidence="1">
        <text>ATP + protein L-histidine = ADP + protein N-phospho-L-histidine.</text>
        <dbReference type="EC" id="2.7.13.3"/>
    </reaction>
</comment>
<dbReference type="SMART" id="SM00387">
    <property type="entry name" value="HATPase_c"/>
    <property type="match status" value="1"/>
</dbReference>
<dbReference type="PRINTS" id="PR00344">
    <property type="entry name" value="BCTRLSENSOR"/>
</dbReference>
<dbReference type="InterPro" id="IPR013656">
    <property type="entry name" value="PAS_4"/>
</dbReference>
<dbReference type="SUPFAM" id="SSF55874">
    <property type="entry name" value="ATPase domain of HSP90 chaperone/DNA topoisomerase II/histidine kinase"/>
    <property type="match status" value="1"/>
</dbReference>
<dbReference type="Gene3D" id="3.30.565.10">
    <property type="entry name" value="Histidine kinase-like ATPase, C-terminal domain"/>
    <property type="match status" value="1"/>
</dbReference>
<evidence type="ECO:0000256" key="5">
    <source>
        <dbReference type="ARBA" id="ARBA00022777"/>
    </source>
</evidence>
<dbReference type="InterPro" id="IPR003594">
    <property type="entry name" value="HATPase_dom"/>
</dbReference>
<dbReference type="EC" id="2.7.13.3" evidence="2"/>
<feature type="coiled-coil region" evidence="7">
    <location>
        <begin position="287"/>
        <end position="371"/>
    </location>
</feature>
<dbReference type="InterPro" id="IPR003661">
    <property type="entry name" value="HisK_dim/P_dom"/>
</dbReference>
<keyword evidence="11" id="KW-1185">Reference proteome</keyword>
<organism evidence="10 11">
    <name type="scientific">Hymenobacter artigasi</name>
    <dbReference type="NCBI Taxonomy" id="2719616"/>
    <lineage>
        <taxon>Bacteria</taxon>
        <taxon>Pseudomonadati</taxon>
        <taxon>Bacteroidota</taxon>
        <taxon>Cytophagia</taxon>
        <taxon>Cytophagales</taxon>
        <taxon>Hymenobacteraceae</taxon>
        <taxon>Hymenobacter</taxon>
    </lineage>
</organism>
<dbReference type="CDD" id="cd00130">
    <property type="entry name" value="PAS"/>
    <property type="match status" value="1"/>
</dbReference>
<sequence length="738" mass="81477">MPLPDSAASPLVFPADILDDFGAADLLAGIFATSGTALMLLSPIWAEAGTAVVDFKVELLSEAAQLLLRQPARPTVTHRGLMSGPDTENILDFYRAAFMLGQPDQRDFTYPLDGGDVSSHLAVRRVGAGLLVSIGNTAGAAHTLAVQALRESQAREQTALAEAERERTRLQELLTQAPVAIGLFEGPELRITVANERMAAILGRPLAEVLGRPLLEALPELRGQGFDELMMQVRQTQVPVSGTEVPAAMWRDGQVRTTYYNFVYQPLYDAHGAVRGVVDVAVEVTEQVLARQLIEEKEQQTNRLNEELQAANAEILANNDELHRTQHALRELNHELEGRVADRTHALSQALAETEQQRESLRQQQRLLMQVLSQVPASVATLEGPEHRFTFFNTNYQAMAGGRTRLGLTVAEVLPEVVPQGFIELLNGVFATGTPYVGVEVPALLYDPLTGQPEQRFVDFVYQPLTDEANRPHGILAFVIDTTDKVLSRRLVAQTNEHLTTANTALDTSNRQLTRTNADLDNFVYAASHDLRQPINNLVGLFEELRQAVAFIDPAEEELLLPMLHQSLHQLSTTIDDLALVGQTRQNTGLPTEPVSLHDLTQEVLQTLQPQVQAARARVTLDFAAVPMVVYSRASLRTILLNLLSNSLKYADPARPCRVHISVWKDAGQPVLLVEDNGLGFNMHRHQDELFQLFRRFHTHTEGTGVGLYLINRIVQGNGGRIEVESEVGEGTSFRVYL</sequence>
<evidence type="ECO:0000256" key="3">
    <source>
        <dbReference type="ARBA" id="ARBA00022553"/>
    </source>
</evidence>
<dbReference type="InterPro" id="IPR005467">
    <property type="entry name" value="His_kinase_dom"/>
</dbReference>
<evidence type="ECO:0000313" key="10">
    <source>
        <dbReference type="EMBL" id="NKI90342.1"/>
    </source>
</evidence>
<dbReference type="EMBL" id="JAAVTK010000008">
    <property type="protein sequence ID" value="NKI90342.1"/>
    <property type="molecule type" value="Genomic_DNA"/>
</dbReference>
<dbReference type="Pfam" id="PF00512">
    <property type="entry name" value="HisKA"/>
    <property type="match status" value="1"/>
</dbReference>
<dbReference type="InterPro" id="IPR004358">
    <property type="entry name" value="Sig_transdc_His_kin-like_C"/>
</dbReference>
<dbReference type="InterPro" id="IPR035965">
    <property type="entry name" value="PAS-like_dom_sf"/>
</dbReference>
<dbReference type="InterPro" id="IPR050351">
    <property type="entry name" value="BphY/WalK/GraS-like"/>
</dbReference>
<protein>
    <recommendedName>
        <fullName evidence="2">histidine kinase</fullName>
        <ecNumber evidence="2">2.7.13.3</ecNumber>
    </recommendedName>
</protein>
<keyword evidence="4" id="KW-0808">Transferase</keyword>
<keyword evidence="3" id="KW-0597">Phosphoprotein</keyword>
<dbReference type="SMART" id="SM00091">
    <property type="entry name" value="PAS"/>
    <property type="match status" value="2"/>
</dbReference>
<dbReference type="PROSITE" id="PS50113">
    <property type="entry name" value="PAC"/>
    <property type="match status" value="1"/>
</dbReference>